<protein>
    <submittedName>
        <fullName evidence="5">mRNA-decapping enzyme subunit 1</fullName>
    </submittedName>
</protein>
<proteinExistence type="inferred from homology"/>
<dbReference type="GO" id="GO:0031087">
    <property type="term" value="P:deadenylation-independent decapping of nuclear-transcribed mRNA"/>
    <property type="evidence" value="ECO:0007669"/>
    <property type="project" value="TreeGrafter"/>
</dbReference>
<dbReference type="GO" id="GO:0003729">
    <property type="term" value="F:mRNA binding"/>
    <property type="evidence" value="ECO:0007669"/>
    <property type="project" value="TreeGrafter"/>
</dbReference>
<evidence type="ECO:0000256" key="4">
    <source>
        <dbReference type="ARBA" id="ARBA00022664"/>
    </source>
</evidence>
<keyword evidence="4" id="KW-0507">mRNA processing</keyword>
<dbReference type="Pfam" id="PF06058">
    <property type="entry name" value="DCP1"/>
    <property type="match status" value="1"/>
</dbReference>
<evidence type="ECO:0000256" key="2">
    <source>
        <dbReference type="ARBA" id="ARBA00008778"/>
    </source>
</evidence>
<dbReference type="Proteomes" id="UP001059546">
    <property type="component" value="Chromosome XI"/>
</dbReference>
<dbReference type="Gene3D" id="2.30.29.30">
    <property type="entry name" value="Pleckstrin-homology domain (PH domain)/Phosphotyrosine-binding domain (PTB)"/>
    <property type="match status" value="1"/>
</dbReference>
<dbReference type="CDD" id="cd13182">
    <property type="entry name" value="EVH1-like_Dcp1"/>
    <property type="match status" value="1"/>
</dbReference>
<dbReference type="GO" id="GO:0000290">
    <property type="term" value="P:deadenylation-dependent decapping of nuclear-transcribed mRNA"/>
    <property type="evidence" value="ECO:0007669"/>
    <property type="project" value="InterPro"/>
</dbReference>
<gene>
    <name evidence="5" type="ORF">GPU96_11g21660</name>
</gene>
<evidence type="ECO:0000256" key="1">
    <source>
        <dbReference type="ARBA" id="ARBA00004496"/>
    </source>
</evidence>
<dbReference type="InterPro" id="IPR011993">
    <property type="entry name" value="PH-like_dom_sf"/>
</dbReference>
<dbReference type="SUPFAM" id="SSF50729">
    <property type="entry name" value="PH domain-like"/>
    <property type="match status" value="1"/>
</dbReference>
<reference evidence="5" key="1">
    <citation type="submission" date="2021-05" db="EMBL/GenBank/DDBJ databases">
        <title>Encephalitozoon hellem ATCC 50604 Complete Genome.</title>
        <authorList>
            <person name="Mascarenhas dos Santos A.C."/>
            <person name="Julian A.T."/>
            <person name="Pombert J.-F."/>
        </authorList>
    </citation>
    <scope>NUCLEOTIDE SEQUENCE</scope>
    <source>
        <strain evidence="5">ATCC 50604</strain>
    </source>
</reference>
<comment type="subcellular location">
    <subcellularLocation>
        <location evidence="1">Cytoplasm</location>
    </subcellularLocation>
</comment>
<dbReference type="AlphaFoldDB" id="A0A9Q9F937"/>
<name>A0A9Q9F937_ENCHE</name>
<sequence length="122" mass="14620">MGEREEQILTREIRKEDPSLKGLLYISNFASVYHYGDGEWDKLNIEGTFVMYSRECYPFVGIYVFNRKSLKDFYLHLTKETSFGIKKNFMTINRREKDGIHGLWFHDNTHPQEVLRCLEEFL</sequence>
<keyword evidence="3" id="KW-0963">Cytoplasm</keyword>
<dbReference type="PANTHER" id="PTHR16290">
    <property type="entry name" value="TRANSCRIPTION FACTOR SMIF DECAPPING ENZYME DCP1"/>
    <property type="match status" value="1"/>
</dbReference>
<evidence type="ECO:0000313" key="5">
    <source>
        <dbReference type="EMBL" id="UTX44364.1"/>
    </source>
</evidence>
<dbReference type="InterPro" id="IPR010334">
    <property type="entry name" value="Dcp1"/>
</dbReference>
<evidence type="ECO:0000256" key="3">
    <source>
        <dbReference type="ARBA" id="ARBA00022490"/>
    </source>
</evidence>
<dbReference type="PANTHER" id="PTHR16290:SF0">
    <property type="entry name" value="DECAPPING PROTEIN 1, ISOFORM A"/>
    <property type="match status" value="1"/>
</dbReference>
<organism evidence="5 6">
    <name type="scientific">Encephalitozoon hellem</name>
    <name type="common">Microsporidian parasite</name>
    <dbReference type="NCBI Taxonomy" id="27973"/>
    <lineage>
        <taxon>Eukaryota</taxon>
        <taxon>Fungi</taxon>
        <taxon>Fungi incertae sedis</taxon>
        <taxon>Microsporidia</taxon>
        <taxon>Unikaryonidae</taxon>
        <taxon>Encephalitozoon</taxon>
    </lineage>
</organism>
<dbReference type="GO" id="GO:0008047">
    <property type="term" value="F:enzyme activator activity"/>
    <property type="evidence" value="ECO:0007669"/>
    <property type="project" value="InterPro"/>
</dbReference>
<dbReference type="GO" id="GO:0000932">
    <property type="term" value="C:P-body"/>
    <property type="evidence" value="ECO:0007669"/>
    <property type="project" value="TreeGrafter"/>
</dbReference>
<accession>A0A9Q9F937</accession>
<dbReference type="EMBL" id="CP075157">
    <property type="protein sequence ID" value="UTX44364.1"/>
    <property type="molecule type" value="Genomic_DNA"/>
</dbReference>
<comment type="similarity">
    <text evidence="2">Belongs to the DCP1 family.</text>
</comment>
<evidence type="ECO:0000313" key="6">
    <source>
        <dbReference type="Proteomes" id="UP001059546"/>
    </source>
</evidence>
<dbReference type="GO" id="GO:0006397">
    <property type="term" value="P:mRNA processing"/>
    <property type="evidence" value="ECO:0007669"/>
    <property type="project" value="UniProtKB-KW"/>
</dbReference>